<sequence>MIASDTPESDARSLYNLGASSGSSTSNSSDLVTSNPAFNELVGERTRFAWILTGLMLVVYFGFIGLIAFDKS</sequence>
<evidence type="ECO:0000256" key="2">
    <source>
        <dbReference type="SAM" id="Phobius"/>
    </source>
</evidence>
<protein>
    <recommendedName>
        <fullName evidence="5">DUF485 domain-containing protein</fullName>
    </recommendedName>
</protein>
<dbReference type="GO" id="GO:0005886">
    <property type="term" value="C:plasma membrane"/>
    <property type="evidence" value="ECO:0007669"/>
    <property type="project" value="TreeGrafter"/>
</dbReference>
<evidence type="ECO:0000313" key="3">
    <source>
        <dbReference type="EMBL" id="MDQ0546691.1"/>
    </source>
</evidence>
<dbReference type="AlphaFoldDB" id="A0AAJ1TT57"/>
<feature type="region of interest" description="Disordered" evidence="1">
    <location>
        <begin position="1"/>
        <end position="32"/>
    </location>
</feature>
<evidence type="ECO:0000313" key="4">
    <source>
        <dbReference type="Proteomes" id="UP001223420"/>
    </source>
</evidence>
<dbReference type="Proteomes" id="UP001223420">
    <property type="component" value="Unassembled WGS sequence"/>
</dbReference>
<feature type="non-terminal residue" evidence="3">
    <location>
        <position position="72"/>
    </location>
</feature>
<name>A0AAJ1TT57_9HYPH</name>
<keyword evidence="2" id="KW-0472">Membrane</keyword>
<dbReference type="InterPro" id="IPR052959">
    <property type="entry name" value="Inner_membrane_assoc"/>
</dbReference>
<dbReference type="InterPro" id="IPR007436">
    <property type="entry name" value="DUF485"/>
</dbReference>
<dbReference type="RefSeq" id="WP_307355852.1">
    <property type="nucleotide sequence ID" value="NZ_JAUSWL010000016.1"/>
</dbReference>
<evidence type="ECO:0008006" key="5">
    <source>
        <dbReference type="Google" id="ProtNLM"/>
    </source>
</evidence>
<feature type="compositionally biased region" description="Low complexity" evidence="1">
    <location>
        <begin position="16"/>
        <end position="32"/>
    </location>
</feature>
<gene>
    <name evidence="3" type="ORF">QO001_005643</name>
</gene>
<reference evidence="3" key="1">
    <citation type="submission" date="2023-07" db="EMBL/GenBank/DDBJ databases">
        <title>Genomic Encyclopedia of Type Strains, Phase IV (KMG-IV): sequencing the most valuable type-strain genomes for metagenomic binning, comparative biology and taxonomic classification.</title>
        <authorList>
            <person name="Goeker M."/>
        </authorList>
    </citation>
    <scope>NUCLEOTIDE SEQUENCE</scope>
    <source>
        <strain evidence="3">DSM 19569</strain>
    </source>
</reference>
<accession>A0AAJ1TT57</accession>
<evidence type="ECO:0000256" key="1">
    <source>
        <dbReference type="SAM" id="MobiDB-lite"/>
    </source>
</evidence>
<keyword evidence="2" id="KW-1133">Transmembrane helix</keyword>
<proteinExistence type="predicted"/>
<dbReference type="PANTHER" id="PTHR38598">
    <property type="entry name" value="INNER MEMBRANE PROTEIN YJCH"/>
    <property type="match status" value="1"/>
</dbReference>
<comment type="caution">
    <text evidence="3">The sequence shown here is derived from an EMBL/GenBank/DDBJ whole genome shotgun (WGS) entry which is preliminary data.</text>
</comment>
<organism evidence="3 4">
    <name type="scientific">Methylobacterium brachiatum</name>
    <dbReference type="NCBI Taxonomy" id="269660"/>
    <lineage>
        <taxon>Bacteria</taxon>
        <taxon>Pseudomonadati</taxon>
        <taxon>Pseudomonadota</taxon>
        <taxon>Alphaproteobacteria</taxon>
        <taxon>Hyphomicrobiales</taxon>
        <taxon>Methylobacteriaceae</taxon>
        <taxon>Methylobacterium</taxon>
    </lineage>
</organism>
<dbReference type="PANTHER" id="PTHR38598:SF1">
    <property type="entry name" value="INNER MEMBRANE PROTEIN YJCH"/>
    <property type="match status" value="1"/>
</dbReference>
<feature type="transmembrane region" description="Helical" evidence="2">
    <location>
        <begin position="48"/>
        <end position="69"/>
    </location>
</feature>
<dbReference type="Pfam" id="PF04341">
    <property type="entry name" value="DUF485"/>
    <property type="match status" value="1"/>
</dbReference>
<keyword evidence="2" id="KW-0812">Transmembrane</keyword>
<dbReference type="EMBL" id="JAUSWL010000016">
    <property type="protein sequence ID" value="MDQ0546691.1"/>
    <property type="molecule type" value="Genomic_DNA"/>
</dbReference>